<comment type="similarity">
    <text evidence="1">Belongs to the EIF1AD family.</text>
</comment>
<protein>
    <recommendedName>
        <fullName evidence="2">Probable RNA-binding protein EIF1AD</fullName>
    </recommendedName>
    <alternativeName>
        <fullName evidence="4">Eukaryotic translation initiation factor 1A domain-containing protein</fullName>
    </alternativeName>
</protein>
<dbReference type="AlphaFoldDB" id="A0AAD9UKV1"/>
<evidence type="ECO:0000256" key="6">
    <source>
        <dbReference type="SAM" id="MobiDB-lite"/>
    </source>
</evidence>
<dbReference type="GO" id="GO:0003723">
    <property type="term" value="F:RNA binding"/>
    <property type="evidence" value="ECO:0007669"/>
    <property type="project" value="UniProtKB-KW"/>
</dbReference>
<dbReference type="Proteomes" id="UP001209878">
    <property type="component" value="Unassembled WGS sequence"/>
</dbReference>
<gene>
    <name evidence="8" type="ORF">NP493_16g06089</name>
</gene>
<feature type="compositionally biased region" description="Acidic residues" evidence="6">
    <location>
        <begin position="125"/>
        <end position="135"/>
    </location>
</feature>
<dbReference type="InterPro" id="IPR006196">
    <property type="entry name" value="RNA-binding_domain_S1_IF1"/>
</dbReference>
<proteinExistence type="inferred from homology"/>
<dbReference type="GO" id="GO:0003743">
    <property type="term" value="F:translation initiation factor activity"/>
    <property type="evidence" value="ECO:0007669"/>
    <property type="project" value="UniProtKB-UniRule"/>
</dbReference>
<dbReference type="InterPro" id="IPR012340">
    <property type="entry name" value="NA-bd_OB-fold"/>
</dbReference>
<keyword evidence="9" id="KW-1185">Reference proteome</keyword>
<keyword evidence="3" id="KW-0694">RNA-binding</keyword>
<dbReference type="SMART" id="SM00652">
    <property type="entry name" value="eIF1a"/>
    <property type="match status" value="1"/>
</dbReference>
<comment type="caution">
    <text evidence="8">The sequence shown here is derived from an EMBL/GenBank/DDBJ whole genome shotgun (WGS) entry which is preliminary data.</text>
</comment>
<evidence type="ECO:0000256" key="5">
    <source>
        <dbReference type="PROSITE-ProRule" id="PRU00181"/>
    </source>
</evidence>
<dbReference type="GO" id="GO:0005634">
    <property type="term" value="C:nucleus"/>
    <property type="evidence" value="ECO:0007669"/>
    <property type="project" value="TreeGrafter"/>
</dbReference>
<feature type="compositionally biased region" description="Acidic residues" evidence="6">
    <location>
        <begin position="148"/>
        <end position="160"/>
    </location>
</feature>
<name>A0AAD9UKV1_RIDPI</name>
<evidence type="ECO:0000256" key="1">
    <source>
        <dbReference type="ARBA" id="ARBA00007340"/>
    </source>
</evidence>
<organism evidence="8 9">
    <name type="scientific">Ridgeia piscesae</name>
    <name type="common">Tubeworm</name>
    <dbReference type="NCBI Taxonomy" id="27915"/>
    <lineage>
        <taxon>Eukaryota</taxon>
        <taxon>Metazoa</taxon>
        <taxon>Spiralia</taxon>
        <taxon>Lophotrochozoa</taxon>
        <taxon>Annelida</taxon>
        <taxon>Polychaeta</taxon>
        <taxon>Sedentaria</taxon>
        <taxon>Canalipalpata</taxon>
        <taxon>Sabellida</taxon>
        <taxon>Siboglinidae</taxon>
        <taxon>Ridgeia</taxon>
    </lineage>
</organism>
<feature type="region of interest" description="Disordered" evidence="6">
    <location>
        <begin position="114"/>
        <end position="160"/>
    </location>
</feature>
<feature type="domain" description="S1-like" evidence="7">
    <location>
        <begin position="30"/>
        <end position="89"/>
    </location>
</feature>
<dbReference type="SUPFAM" id="SSF50249">
    <property type="entry name" value="Nucleic acid-binding proteins"/>
    <property type="match status" value="1"/>
</dbReference>
<evidence type="ECO:0000256" key="4">
    <source>
        <dbReference type="ARBA" id="ARBA00031998"/>
    </source>
</evidence>
<sequence length="160" mass="18416">MSKATKRKHVTKEVLDDYVLPEGDKQVVKVLASRGNNLHEVETAEHDTYLVSMPTKYRKNVWIKRGDFVLVQPIEEGDKVKAEIIHILYKDQIRYIQQEGLWPATFASANHVTEETIPSDMLPPSDEDSDDEEPDLMMVNPNRRQVEFEESSTDEDSDNT</sequence>
<dbReference type="PROSITE" id="PS50832">
    <property type="entry name" value="S1_IF1_TYPE"/>
    <property type="match status" value="1"/>
</dbReference>
<keyword evidence="5" id="KW-0396">Initiation factor</keyword>
<dbReference type="Pfam" id="PF01176">
    <property type="entry name" value="eIF-1a"/>
    <property type="match status" value="1"/>
</dbReference>
<dbReference type="InterPro" id="IPR001253">
    <property type="entry name" value="TIF_eIF-1A"/>
</dbReference>
<evidence type="ECO:0000313" key="8">
    <source>
        <dbReference type="EMBL" id="KAK2193254.1"/>
    </source>
</evidence>
<evidence type="ECO:0000259" key="7">
    <source>
        <dbReference type="PROSITE" id="PS50832"/>
    </source>
</evidence>
<dbReference type="InterPro" id="IPR039294">
    <property type="entry name" value="EIF1AD"/>
</dbReference>
<dbReference type="PANTHER" id="PTHR21641:SF0">
    <property type="entry name" value="RNA-BINDING PROTEIN EIF1AD-RELATED"/>
    <property type="match status" value="1"/>
</dbReference>
<reference evidence="8" key="1">
    <citation type="journal article" date="2023" name="Mol. Biol. Evol.">
        <title>Third-Generation Sequencing Reveals the Adaptive Role of the Epigenome in Three Deep-Sea Polychaetes.</title>
        <authorList>
            <person name="Perez M."/>
            <person name="Aroh O."/>
            <person name="Sun Y."/>
            <person name="Lan Y."/>
            <person name="Juniper S.K."/>
            <person name="Young C.R."/>
            <person name="Angers B."/>
            <person name="Qian P.Y."/>
        </authorList>
    </citation>
    <scope>NUCLEOTIDE SEQUENCE</scope>
    <source>
        <strain evidence="8">R07B-5</strain>
    </source>
</reference>
<dbReference type="EMBL" id="JAODUO010000015">
    <property type="protein sequence ID" value="KAK2193254.1"/>
    <property type="molecule type" value="Genomic_DNA"/>
</dbReference>
<evidence type="ECO:0000256" key="3">
    <source>
        <dbReference type="ARBA" id="ARBA00022884"/>
    </source>
</evidence>
<keyword evidence="5" id="KW-0648">Protein biosynthesis</keyword>
<dbReference type="CDD" id="cd05792">
    <property type="entry name" value="S1_eIF1AD_like"/>
    <property type="match status" value="1"/>
</dbReference>
<evidence type="ECO:0000256" key="2">
    <source>
        <dbReference type="ARBA" id="ARBA00020989"/>
    </source>
</evidence>
<dbReference type="Gene3D" id="2.40.50.140">
    <property type="entry name" value="Nucleic acid-binding proteins"/>
    <property type="match status" value="1"/>
</dbReference>
<evidence type="ECO:0000313" key="9">
    <source>
        <dbReference type="Proteomes" id="UP001209878"/>
    </source>
</evidence>
<dbReference type="PANTHER" id="PTHR21641">
    <property type="entry name" value="TRANSLATION INITIATION FACTOR-RELATED"/>
    <property type="match status" value="1"/>
</dbReference>
<accession>A0AAD9UKV1</accession>